<sequence length="77" mass="9111">MVECINSLLRPYLNASKNQVTQEFLNLFAFCHNYRRYKSGKRKGKTPMEILIKEENQEDCLKLLSQFISSKDSNFFI</sequence>
<organism evidence="1">
    <name type="scientific">hydrothermal vent metagenome</name>
    <dbReference type="NCBI Taxonomy" id="652676"/>
    <lineage>
        <taxon>unclassified sequences</taxon>
        <taxon>metagenomes</taxon>
        <taxon>ecological metagenomes</taxon>
    </lineage>
</organism>
<name>A0A1W1CIU7_9ZZZZ</name>
<proteinExistence type="predicted"/>
<reference evidence="1" key="1">
    <citation type="submission" date="2016-10" db="EMBL/GenBank/DDBJ databases">
        <authorList>
            <person name="de Groot N.N."/>
        </authorList>
    </citation>
    <scope>NUCLEOTIDE SEQUENCE</scope>
</reference>
<protein>
    <submittedName>
        <fullName evidence="1">Uncharacterized protein</fullName>
    </submittedName>
</protein>
<dbReference type="AlphaFoldDB" id="A0A1W1CIU7"/>
<dbReference type="EMBL" id="FPHM01000095">
    <property type="protein sequence ID" value="SFV65591.1"/>
    <property type="molecule type" value="Genomic_DNA"/>
</dbReference>
<gene>
    <name evidence="1" type="ORF">MNB_SV-13-1754</name>
</gene>
<evidence type="ECO:0000313" key="1">
    <source>
        <dbReference type="EMBL" id="SFV65591.1"/>
    </source>
</evidence>
<accession>A0A1W1CIU7</accession>